<keyword evidence="2 7" id="KW-0863">Zinc-finger</keyword>
<evidence type="ECO:0000313" key="11">
    <source>
        <dbReference type="Proteomes" id="UP000193685"/>
    </source>
</evidence>
<dbReference type="Gene3D" id="4.10.240.10">
    <property type="entry name" value="Zn(2)-C6 fungal-type DNA-binding domain"/>
    <property type="match status" value="1"/>
</dbReference>
<evidence type="ECO:0000256" key="7">
    <source>
        <dbReference type="PROSITE-ProRule" id="PRU00042"/>
    </source>
</evidence>
<evidence type="ECO:0000259" key="8">
    <source>
        <dbReference type="PROSITE" id="PS50048"/>
    </source>
</evidence>
<name>A0A1Y2FQX0_PROLT</name>
<feature type="domain" description="C2H2-type" evidence="9">
    <location>
        <begin position="42"/>
        <end position="64"/>
    </location>
</feature>
<dbReference type="GeneID" id="63788322"/>
<dbReference type="PROSITE" id="PS50048">
    <property type="entry name" value="ZN2_CY6_FUNGAL_2"/>
    <property type="match status" value="1"/>
</dbReference>
<dbReference type="SMART" id="SM00355">
    <property type="entry name" value="ZnF_C2H2"/>
    <property type="match status" value="2"/>
</dbReference>
<dbReference type="GO" id="GO:0003677">
    <property type="term" value="F:DNA binding"/>
    <property type="evidence" value="ECO:0007669"/>
    <property type="project" value="InterPro"/>
</dbReference>
<reference evidence="10 11" key="1">
    <citation type="submission" date="2016-07" db="EMBL/GenBank/DDBJ databases">
        <title>Pervasive Adenine N6-methylation of Active Genes in Fungi.</title>
        <authorList>
            <consortium name="DOE Joint Genome Institute"/>
            <person name="Mondo S.J."/>
            <person name="Dannebaum R.O."/>
            <person name="Kuo R.C."/>
            <person name="Labutti K."/>
            <person name="Haridas S."/>
            <person name="Kuo A."/>
            <person name="Salamov A."/>
            <person name="Ahrendt S.R."/>
            <person name="Lipzen A."/>
            <person name="Sullivan W."/>
            <person name="Andreopoulos W.B."/>
            <person name="Clum A."/>
            <person name="Lindquist E."/>
            <person name="Daum C."/>
            <person name="Ramamoorthy G.K."/>
            <person name="Gryganskyi A."/>
            <person name="Culley D."/>
            <person name="Magnuson J.K."/>
            <person name="James T.Y."/>
            <person name="O'Malley M.A."/>
            <person name="Stajich J.E."/>
            <person name="Spatafora J.W."/>
            <person name="Visel A."/>
            <person name="Grigoriev I.V."/>
        </authorList>
    </citation>
    <scope>NUCLEOTIDE SEQUENCE [LARGE SCALE GENOMIC DNA]</scope>
    <source>
        <strain evidence="10 11">12-1054</strain>
    </source>
</reference>
<dbReference type="Proteomes" id="UP000193685">
    <property type="component" value="Unassembled WGS sequence"/>
</dbReference>
<dbReference type="PANTHER" id="PTHR47660:SF2">
    <property type="entry name" value="TRANSCRIPTION FACTOR WITH C2H2 AND ZN(2)-CYS(6) DNA BINDING DOMAIN (EUROFUNG)"/>
    <property type="match status" value="1"/>
</dbReference>
<dbReference type="PROSITE" id="PS00028">
    <property type="entry name" value="ZINC_FINGER_C2H2_1"/>
    <property type="match status" value="2"/>
</dbReference>
<dbReference type="GO" id="GO:0000981">
    <property type="term" value="F:DNA-binding transcription factor activity, RNA polymerase II-specific"/>
    <property type="evidence" value="ECO:0007669"/>
    <property type="project" value="InterPro"/>
</dbReference>
<gene>
    <name evidence="10" type="ORF">BCR37DRAFT_397025</name>
</gene>
<evidence type="ECO:0000256" key="4">
    <source>
        <dbReference type="ARBA" id="ARBA00023015"/>
    </source>
</evidence>
<dbReference type="STRING" id="56484.A0A1Y2FQX0"/>
<keyword evidence="3" id="KW-0862">Zinc</keyword>
<evidence type="ECO:0000259" key="9">
    <source>
        <dbReference type="PROSITE" id="PS50157"/>
    </source>
</evidence>
<dbReference type="FunFam" id="3.30.160.60:FF:002343">
    <property type="entry name" value="Zinc finger protein 33A"/>
    <property type="match status" value="1"/>
</dbReference>
<proteinExistence type="predicted"/>
<dbReference type="AlphaFoldDB" id="A0A1Y2FQX0"/>
<sequence length="794" mass="88960">MDGQDAPTPPQKQYQCPVCLESFKRHEHLIRHSRRHTQEKPFKCDTCHKEFARRDILSRHQIVHVPADVRAQMPQKQVKRGTKRIQQACSNCAKGKCRCDGVHPCSTCQSRGWECEYPIAPTPTKRKRTDSSASTAAAKVLLAVASANVSPKQEYLQDPMAGYSEPVMQPPQVFATQPGVLQPDSANLFFAQHTDGLQPGSVFESRAPSPSHDFDAQFESTAFAPSVFTFLFQDARKPMHLPTLTSILPTLMPTSIFQLGMGFEAGTKTGNGYSSFRDASFPVTRPASPVPSFTSAEVDEAYTIVEDKNHVPRLTAEDKKHLEDYVQLELPSARLLNIFVQLYFEHFHPVMSLLHRPNFGASISPSITTLAVIAIGAQYYLRDTLPTMHRPLMALAYKLVRIEQENFYTMQAQCLLDIADLYSLQSQAVMEAAEERRSSLVKRARLRNMFNENYDERPEDHLNTEGRWQILRRAEERRRLAWGIFANDTMFALLFGVRPLIEVDDIKISLPCLESLWEADTAAEWAAVFEPEHLPLRTRTLWGAGRIEERGAREYGQCCRVVLGLVEARRVFDFAGAVPKKLAPESDMQRQMRQDAESVLANAKMMSHKALTHLGEVLAARPSPSQTTQSDALLNLQFVKLTTLLDMQLLRCYMTGDDRGIKDFYTNERTAMAARETVICAAKLLAILLCSHQFGPFAGTMGLFSVVAMLTFAKYYPANLMGLEPIQLDTVIEGSGPMLRWIETGLCIPIVSSVGVLDAEHAGVVLLKGAEALSHVEWGREQLLKTVEMLGVLM</sequence>
<dbReference type="InterPro" id="IPR007219">
    <property type="entry name" value="XnlR_reg_dom"/>
</dbReference>
<dbReference type="OMA" id="IALEQTW"/>
<keyword evidence="1" id="KW-0479">Metal-binding</keyword>
<dbReference type="SUPFAM" id="SSF57667">
    <property type="entry name" value="beta-beta-alpha zinc fingers"/>
    <property type="match status" value="1"/>
</dbReference>
<keyword evidence="5" id="KW-0804">Transcription</keyword>
<evidence type="ECO:0000256" key="6">
    <source>
        <dbReference type="ARBA" id="ARBA00023242"/>
    </source>
</evidence>
<dbReference type="CDD" id="cd00067">
    <property type="entry name" value="GAL4"/>
    <property type="match status" value="1"/>
</dbReference>
<dbReference type="PROSITE" id="PS50157">
    <property type="entry name" value="ZINC_FINGER_C2H2_2"/>
    <property type="match status" value="2"/>
</dbReference>
<dbReference type="CDD" id="cd12148">
    <property type="entry name" value="fungal_TF_MHR"/>
    <property type="match status" value="1"/>
</dbReference>
<accession>A0A1Y2FQX0</accession>
<dbReference type="InterPro" id="IPR036864">
    <property type="entry name" value="Zn2-C6_fun-type_DNA-bd_sf"/>
</dbReference>
<dbReference type="Pfam" id="PF04082">
    <property type="entry name" value="Fungal_trans"/>
    <property type="match status" value="1"/>
</dbReference>
<dbReference type="SMART" id="SM00906">
    <property type="entry name" value="Fungal_trans"/>
    <property type="match status" value="1"/>
</dbReference>
<keyword evidence="4" id="KW-0805">Transcription regulation</keyword>
<keyword evidence="6" id="KW-0539">Nucleus</keyword>
<dbReference type="OrthoDB" id="1405595at2759"/>
<feature type="domain" description="Zn(2)-C6 fungal-type" evidence="8">
    <location>
        <begin position="88"/>
        <end position="117"/>
    </location>
</feature>
<dbReference type="PANTHER" id="PTHR47660">
    <property type="entry name" value="TRANSCRIPTION FACTOR WITH C2H2 AND ZN(2)-CYS(6) DNA BINDING DOMAIN (EUROFUNG)-RELATED-RELATED"/>
    <property type="match status" value="1"/>
</dbReference>
<dbReference type="InterPro" id="IPR013087">
    <property type="entry name" value="Znf_C2H2_type"/>
</dbReference>
<evidence type="ECO:0000256" key="3">
    <source>
        <dbReference type="ARBA" id="ARBA00022833"/>
    </source>
</evidence>
<keyword evidence="11" id="KW-1185">Reference proteome</keyword>
<evidence type="ECO:0000256" key="5">
    <source>
        <dbReference type="ARBA" id="ARBA00023163"/>
    </source>
</evidence>
<evidence type="ECO:0000256" key="1">
    <source>
        <dbReference type="ARBA" id="ARBA00022723"/>
    </source>
</evidence>
<dbReference type="GO" id="GO:0008270">
    <property type="term" value="F:zinc ion binding"/>
    <property type="evidence" value="ECO:0007669"/>
    <property type="project" value="UniProtKB-KW"/>
</dbReference>
<dbReference type="RefSeq" id="XP_040727584.1">
    <property type="nucleotide sequence ID" value="XM_040871723.1"/>
</dbReference>
<dbReference type="EMBL" id="MCFI01000003">
    <property type="protein sequence ID" value="ORY86402.1"/>
    <property type="molecule type" value="Genomic_DNA"/>
</dbReference>
<evidence type="ECO:0000256" key="2">
    <source>
        <dbReference type="ARBA" id="ARBA00022771"/>
    </source>
</evidence>
<organism evidence="10 11">
    <name type="scientific">Protomyces lactucae-debilis</name>
    <dbReference type="NCBI Taxonomy" id="2754530"/>
    <lineage>
        <taxon>Eukaryota</taxon>
        <taxon>Fungi</taxon>
        <taxon>Dikarya</taxon>
        <taxon>Ascomycota</taxon>
        <taxon>Taphrinomycotina</taxon>
        <taxon>Taphrinomycetes</taxon>
        <taxon>Taphrinales</taxon>
        <taxon>Protomycetaceae</taxon>
        <taxon>Protomyces</taxon>
    </lineage>
</organism>
<comment type="caution">
    <text evidence="10">The sequence shown here is derived from an EMBL/GenBank/DDBJ whole genome shotgun (WGS) entry which is preliminary data.</text>
</comment>
<dbReference type="Pfam" id="PF00172">
    <property type="entry name" value="Zn_clus"/>
    <property type="match status" value="1"/>
</dbReference>
<dbReference type="Gene3D" id="3.30.160.60">
    <property type="entry name" value="Classic Zinc Finger"/>
    <property type="match status" value="2"/>
</dbReference>
<protein>
    <submittedName>
        <fullName evidence="10">Fungal-specific transcription factor domain-domain-containing protein</fullName>
    </submittedName>
</protein>
<dbReference type="SMART" id="SM00066">
    <property type="entry name" value="GAL4"/>
    <property type="match status" value="1"/>
</dbReference>
<dbReference type="InterPro" id="IPR036236">
    <property type="entry name" value="Znf_C2H2_sf"/>
</dbReference>
<dbReference type="InterPro" id="IPR001138">
    <property type="entry name" value="Zn2Cys6_DnaBD"/>
</dbReference>
<evidence type="ECO:0000313" key="10">
    <source>
        <dbReference type="EMBL" id="ORY86402.1"/>
    </source>
</evidence>
<dbReference type="GO" id="GO:0006351">
    <property type="term" value="P:DNA-templated transcription"/>
    <property type="evidence" value="ECO:0007669"/>
    <property type="project" value="InterPro"/>
</dbReference>
<feature type="domain" description="C2H2-type" evidence="9">
    <location>
        <begin position="14"/>
        <end position="41"/>
    </location>
</feature>
<dbReference type="PROSITE" id="PS00463">
    <property type="entry name" value="ZN2_CY6_FUNGAL_1"/>
    <property type="match status" value="1"/>
</dbReference>
<dbReference type="SUPFAM" id="SSF57701">
    <property type="entry name" value="Zn2/Cys6 DNA-binding domain"/>
    <property type="match status" value="1"/>
</dbReference>